<dbReference type="Proteomes" id="UP001597521">
    <property type="component" value="Unassembled WGS sequence"/>
</dbReference>
<feature type="compositionally biased region" description="Basic and acidic residues" evidence="1">
    <location>
        <begin position="7"/>
        <end position="20"/>
    </location>
</feature>
<feature type="region of interest" description="Disordered" evidence="1">
    <location>
        <begin position="1"/>
        <end position="62"/>
    </location>
</feature>
<proteinExistence type="predicted"/>
<evidence type="ECO:0000313" key="3">
    <source>
        <dbReference type="EMBL" id="MFD2648938.1"/>
    </source>
</evidence>
<evidence type="ECO:0000256" key="1">
    <source>
        <dbReference type="SAM" id="MobiDB-lite"/>
    </source>
</evidence>
<sequence length="89" mass="9025">MTATTKDAYRDRIDAGETGDKVAFPDPATALLGTDEEAAGTTPQMPPDADRTSAQAESRRPKAPAPLMYGAIAAVLGAALVIVAGLALA</sequence>
<reference evidence="4" key="1">
    <citation type="journal article" date="2019" name="Int. J. Syst. Evol. Microbiol.">
        <title>The Global Catalogue of Microorganisms (GCM) 10K type strain sequencing project: providing services to taxonomists for standard genome sequencing and annotation.</title>
        <authorList>
            <consortium name="The Broad Institute Genomics Platform"/>
            <consortium name="The Broad Institute Genome Sequencing Center for Infectious Disease"/>
            <person name="Wu L."/>
            <person name="Ma J."/>
        </authorList>
    </citation>
    <scope>NUCLEOTIDE SEQUENCE [LARGE SCALE GENOMIC DNA]</scope>
    <source>
        <strain evidence="4">CCM 7427</strain>
    </source>
</reference>
<keyword evidence="2" id="KW-1133">Transmembrane helix</keyword>
<organism evidence="3 4">
    <name type="scientific">Devosia albogilva</name>
    <dbReference type="NCBI Taxonomy" id="429726"/>
    <lineage>
        <taxon>Bacteria</taxon>
        <taxon>Pseudomonadati</taxon>
        <taxon>Pseudomonadota</taxon>
        <taxon>Alphaproteobacteria</taxon>
        <taxon>Hyphomicrobiales</taxon>
        <taxon>Devosiaceae</taxon>
        <taxon>Devosia</taxon>
    </lineage>
</organism>
<protein>
    <submittedName>
        <fullName evidence="3">Uncharacterized protein</fullName>
    </submittedName>
</protein>
<dbReference type="EMBL" id="JBHUNP010000001">
    <property type="protein sequence ID" value="MFD2648938.1"/>
    <property type="molecule type" value="Genomic_DNA"/>
</dbReference>
<dbReference type="RefSeq" id="WP_386834306.1">
    <property type="nucleotide sequence ID" value="NZ_JBHUNP010000001.1"/>
</dbReference>
<comment type="caution">
    <text evidence="3">The sequence shown here is derived from an EMBL/GenBank/DDBJ whole genome shotgun (WGS) entry which is preliminary data.</text>
</comment>
<feature type="transmembrane region" description="Helical" evidence="2">
    <location>
        <begin position="67"/>
        <end position="88"/>
    </location>
</feature>
<keyword evidence="4" id="KW-1185">Reference proteome</keyword>
<accession>A0ABW5QMP8</accession>
<name>A0ABW5QMP8_9HYPH</name>
<keyword evidence="2" id="KW-0472">Membrane</keyword>
<evidence type="ECO:0000256" key="2">
    <source>
        <dbReference type="SAM" id="Phobius"/>
    </source>
</evidence>
<gene>
    <name evidence="3" type="ORF">ACFSX5_14205</name>
</gene>
<evidence type="ECO:0000313" key="4">
    <source>
        <dbReference type="Proteomes" id="UP001597521"/>
    </source>
</evidence>
<keyword evidence="2" id="KW-0812">Transmembrane</keyword>